<sequence>MPIRSPTSCGRSLSTRSATAPAARPTRRCTASTFTTRTNTTARRSSGATAGKTKEPKCLTATHPARGPRDLPERSGSRPRGGRFLVAAERLRRLEAGTMKKKLGLLIVLLSLFLVGSYVYQQQAGYAGGFEVSISTPQGNDILVDRLVFDDSWSTLGGRINCCWGGIGGTRGISDHPIPQTVFVRWRQIDEEIVYEGTVELPGDLAQQVRKLPEITWISDGRKGRSTYFVIGMEADGRITVWLSNALSDDNVEGRVFKVVATGQAVGRHEPTPEDLVR</sequence>
<comment type="caution">
    <text evidence="3">The sequence shown here is derived from an EMBL/GenBank/DDBJ whole genome shotgun (WGS) entry which is preliminary data.</text>
</comment>
<proteinExistence type="predicted"/>
<reference evidence="4" key="1">
    <citation type="submission" date="2017-05" db="EMBL/GenBank/DDBJ databases">
        <authorList>
            <person name="Sharma S."/>
            <person name="Sidhu C."/>
            <person name="Pinnaka A.K."/>
        </authorList>
    </citation>
    <scope>NUCLEOTIDE SEQUENCE [LARGE SCALE GENOMIC DNA]</scope>
    <source>
        <strain evidence="4">AK93</strain>
    </source>
</reference>
<dbReference type="AlphaFoldDB" id="A0A3E0WG61"/>
<dbReference type="EMBL" id="NFZW01000037">
    <property type="protein sequence ID" value="RFA31930.1"/>
    <property type="molecule type" value="Genomic_DNA"/>
</dbReference>
<feature type="compositionally biased region" description="Low complexity" evidence="1">
    <location>
        <begin position="11"/>
        <end position="50"/>
    </location>
</feature>
<organism evidence="3 4">
    <name type="scientific">Alkalilimnicola ehrlichii</name>
    <dbReference type="NCBI Taxonomy" id="351052"/>
    <lineage>
        <taxon>Bacteria</taxon>
        <taxon>Pseudomonadati</taxon>
        <taxon>Pseudomonadota</taxon>
        <taxon>Gammaproteobacteria</taxon>
        <taxon>Chromatiales</taxon>
        <taxon>Ectothiorhodospiraceae</taxon>
        <taxon>Alkalilimnicola</taxon>
    </lineage>
</organism>
<feature type="compositionally biased region" description="Basic and acidic residues" evidence="1">
    <location>
        <begin position="67"/>
        <end position="76"/>
    </location>
</feature>
<evidence type="ECO:0000256" key="2">
    <source>
        <dbReference type="SAM" id="Phobius"/>
    </source>
</evidence>
<protein>
    <submittedName>
        <fullName evidence="3">Uncharacterized protein</fullName>
    </submittedName>
</protein>
<evidence type="ECO:0000313" key="4">
    <source>
        <dbReference type="Proteomes" id="UP000256763"/>
    </source>
</evidence>
<keyword evidence="2" id="KW-0812">Transmembrane</keyword>
<evidence type="ECO:0000313" key="3">
    <source>
        <dbReference type="EMBL" id="RFA31930.1"/>
    </source>
</evidence>
<feature type="compositionally biased region" description="Polar residues" evidence="1">
    <location>
        <begin position="1"/>
        <end position="10"/>
    </location>
</feature>
<evidence type="ECO:0000256" key="1">
    <source>
        <dbReference type="SAM" id="MobiDB-lite"/>
    </source>
</evidence>
<name>A0A3E0WG61_9GAMM</name>
<keyword evidence="4" id="KW-1185">Reference proteome</keyword>
<dbReference type="Pfam" id="PF11153">
    <property type="entry name" value="DUF2931"/>
    <property type="match status" value="1"/>
</dbReference>
<keyword evidence="2" id="KW-1133">Transmembrane helix</keyword>
<gene>
    <name evidence="3" type="ORF">CAL65_20995</name>
</gene>
<feature type="region of interest" description="Disordered" evidence="1">
    <location>
        <begin position="1"/>
        <end position="81"/>
    </location>
</feature>
<dbReference type="InterPro" id="IPR021326">
    <property type="entry name" value="DUF2931"/>
</dbReference>
<feature type="transmembrane region" description="Helical" evidence="2">
    <location>
        <begin position="103"/>
        <end position="120"/>
    </location>
</feature>
<keyword evidence="2" id="KW-0472">Membrane</keyword>
<dbReference type="Proteomes" id="UP000256763">
    <property type="component" value="Unassembled WGS sequence"/>
</dbReference>
<accession>A0A3E0WG61</accession>
<dbReference type="OrthoDB" id="6819935at2"/>